<feature type="region of interest" description="Disordered" evidence="1">
    <location>
        <begin position="58"/>
        <end position="98"/>
    </location>
</feature>
<organism evidence="2">
    <name type="scientific">marine sediment metagenome</name>
    <dbReference type="NCBI Taxonomy" id="412755"/>
    <lineage>
        <taxon>unclassified sequences</taxon>
        <taxon>metagenomes</taxon>
        <taxon>ecological metagenomes</taxon>
    </lineage>
</organism>
<proteinExistence type="predicted"/>
<reference evidence="2" key="1">
    <citation type="journal article" date="2014" name="Front. Microbiol.">
        <title>High frequency of phylogenetically diverse reductive dehalogenase-homologous genes in deep subseafloor sedimentary metagenomes.</title>
        <authorList>
            <person name="Kawai M."/>
            <person name="Futagami T."/>
            <person name="Toyoda A."/>
            <person name="Takaki Y."/>
            <person name="Nishi S."/>
            <person name="Hori S."/>
            <person name="Arai W."/>
            <person name="Tsubouchi T."/>
            <person name="Morono Y."/>
            <person name="Uchiyama I."/>
            <person name="Ito T."/>
            <person name="Fujiyama A."/>
            <person name="Inagaki F."/>
            <person name="Takami H."/>
        </authorList>
    </citation>
    <scope>NUCLEOTIDE SEQUENCE</scope>
    <source>
        <strain evidence="2">Expedition CK06-06</strain>
    </source>
</reference>
<evidence type="ECO:0000313" key="2">
    <source>
        <dbReference type="EMBL" id="GAG49694.1"/>
    </source>
</evidence>
<feature type="compositionally biased region" description="Gly residues" evidence="1">
    <location>
        <begin position="62"/>
        <end position="74"/>
    </location>
</feature>
<accession>X0Y1H7</accession>
<dbReference type="AlphaFoldDB" id="X0Y1H7"/>
<feature type="non-terminal residue" evidence="2">
    <location>
        <position position="187"/>
    </location>
</feature>
<evidence type="ECO:0000256" key="1">
    <source>
        <dbReference type="SAM" id="MobiDB-lite"/>
    </source>
</evidence>
<protein>
    <submittedName>
        <fullName evidence="2">Uncharacterized protein</fullName>
    </submittedName>
</protein>
<name>X0Y1H7_9ZZZZ</name>
<gene>
    <name evidence="2" type="ORF">S01H1_80728</name>
</gene>
<dbReference type="EMBL" id="BARS01054544">
    <property type="protein sequence ID" value="GAG49694.1"/>
    <property type="molecule type" value="Genomic_DNA"/>
</dbReference>
<comment type="caution">
    <text evidence="2">The sequence shown here is derived from an EMBL/GenBank/DDBJ whole genome shotgun (WGS) entry which is preliminary data.</text>
</comment>
<sequence length="187" mass="19022">MTTPDDLALPALLEALKAGHDCPLCGKATKGSTYRRRAASLSAHVRQKHAEAWEAAKAARRGGVGPRGEGGEGVGVPLAANPEPRAQDSPSLESLEASTEQALGGMAGALEGGPGSSEAQGALRGRLLVELMQGGMSEADALALMGRVVERLRGESVAATAEGMAALDRGDSVTLAELEAEIDSPES</sequence>
<feature type="compositionally biased region" description="Polar residues" evidence="1">
    <location>
        <begin position="88"/>
        <end position="98"/>
    </location>
</feature>